<protein>
    <submittedName>
        <fullName evidence="3">Uncharacterized protein</fullName>
    </submittedName>
</protein>
<accession>A0A915KFT2</accession>
<feature type="compositionally biased region" description="Polar residues" evidence="1">
    <location>
        <begin position="64"/>
        <end position="82"/>
    </location>
</feature>
<evidence type="ECO:0000256" key="1">
    <source>
        <dbReference type="SAM" id="MobiDB-lite"/>
    </source>
</evidence>
<proteinExistence type="predicted"/>
<keyword evidence="2" id="KW-1185">Reference proteome</keyword>
<sequence length="82" mass="8697">MIATTKNKSHANARMNSHWIPGSKALVFNPKPANSTQIVSTDQPAETAFAACNPRAFGAMPTNRAPTTQKIASGSNGKMLNK</sequence>
<dbReference type="Proteomes" id="UP000887565">
    <property type="component" value="Unplaced"/>
</dbReference>
<name>A0A915KFT2_ROMCU</name>
<evidence type="ECO:0000313" key="3">
    <source>
        <dbReference type="WBParaSite" id="nRc.2.0.1.t37587-RA"/>
    </source>
</evidence>
<dbReference type="WBParaSite" id="nRc.2.0.1.t37587-RA">
    <property type="protein sequence ID" value="nRc.2.0.1.t37587-RA"/>
    <property type="gene ID" value="nRc.2.0.1.g37587"/>
</dbReference>
<evidence type="ECO:0000313" key="2">
    <source>
        <dbReference type="Proteomes" id="UP000887565"/>
    </source>
</evidence>
<reference evidence="3" key="1">
    <citation type="submission" date="2022-11" db="UniProtKB">
        <authorList>
            <consortium name="WormBaseParasite"/>
        </authorList>
    </citation>
    <scope>IDENTIFICATION</scope>
</reference>
<dbReference type="AlphaFoldDB" id="A0A915KFT2"/>
<organism evidence="2 3">
    <name type="scientific">Romanomermis culicivorax</name>
    <name type="common">Nematode worm</name>
    <dbReference type="NCBI Taxonomy" id="13658"/>
    <lineage>
        <taxon>Eukaryota</taxon>
        <taxon>Metazoa</taxon>
        <taxon>Ecdysozoa</taxon>
        <taxon>Nematoda</taxon>
        <taxon>Enoplea</taxon>
        <taxon>Dorylaimia</taxon>
        <taxon>Mermithida</taxon>
        <taxon>Mermithoidea</taxon>
        <taxon>Mermithidae</taxon>
        <taxon>Romanomermis</taxon>
    </lineage>
</organism>
<feature type="region of interest" description="Disordered" evidence="1">
    <location>
        <begin position="58"/>
        <end position="82"/>
    </location>
</feature>